<dbReference type="EMBL" id="STGX01000008">
    <property type="protein sequence ID" value="THV28480.1"/>
    <property type="molecule type" value="Genomic_DNA"/>
</dbReference>
<dbReference type="InterPro" id="IPR025241">
    <property type="entry name" value="DUF4190"/>
</dbReference>
<feature type="transmembrane region" description="Helical" evidence="2">
    <location>
        <begin position="96"/>
        <end position="119"/>
    </location>
</feature>
<feature type="transmembrane region" description="Helical" evidence="2">
    <location>
        <begin position="49"/>
        <end position="75"/>
    </location>
</feature>
<proteinExistence type="predicted"/>
<evidence type="ECO:0000256" key="1">
    <source>
        <dbReference type="SAM" id="MobiDB-lite"/>
    </source>
</evidence>
<keyword evidence="2" id="KW-0812">Transmembrane</keyword>
<gene>
    <name evidence="4" type="ORF">E9998_12875</name>
</gene>
<name>A0A4S8PDP4_9ACTN</name>
<evidence type="ECO:0000313" key="4">
    <source>
        <dbReference type="EMBL" id="THV28480.1"/>
    </source>
</evidence>
<reference evidence="4 5" key="1">
    <citation type="journal article" date="2018" name="Int. J. Syst. Evol. Microbiol.">
        <title>Glycomyces paridis sp. nov., isolated from the medicinal plant Paris polyphylla.</title>
        <authorList>
            <person name="Fang X.M."/>
            <person name="Bai J.L."/>
            <person name="Su J."/>
            <person name="Zhao L.L."/>
            <person name="Liu H.Y."/>
            <person name="Ma B.P."/>
            <person name="Zhang Y.Q."/>
            <person name="Yu L.Y."/>
        </authorList>
    </citation>
    <scope>NUCLEOTIDE SEQUENCE [LARGE SCALE GENOMIC DNA]</scope>
    <source>
        <strain evidence="4 5">CPCC 204357</strain>
    </source>
</reference>
<organism evidence="4 5">
    <name type="scientific">Glycomyces paridis</name>
    <dbReference type="NCBI Taxonomy" id="2126555"/>
    <lineage>
        <taxon>Bacteria</taxon>
        <taxon>Bacillati</taxon>
        <taxon>Actinomycetota</taxon>
        <taxon>Actinomycetes</taxon>
        <taxon>Glycomycetales</taxon>
        <taxon>Glycomycetaceae</taxon>
        <taxon>Glycomyces</taxon>
    </lineage>
</organism>
<evidence type="ECO:0000256" key="2">
    <source>
        <dbReference type="SAM" id="Phobius"/>
    </source>
</evidence>
<comment type="caution">
    <text evidence="4">The sequence shown here is derived from an EMBL/GenBank/DDBJ whole genome shotgun (WGS) entry which is preliminary data.</text>
</comment>
<dbReference type="Pfam" id="PF13828">
    <property type="entry name" value="DUF4190"/>
    <property type="match status" value="1"/>
</dbReference>
<evidence type="ECO:0000259" key="3">
    <source>
        <dbReference type="Pfam" id="PF13828"/>
    </source>
</evidence>
<dbReference type="AlphaFoldDB" id="A0A4S8PDP4"/>
<keyword evidence="2" id="KW-1133">Transmembrane helix</keyword>
<dbReference type="RefSeq" id="WP_136530091.1">
    <property type="nucleotide sequence ID" value="NZ_STGX01000008.1"/>
</dbReference>
<keyword evidence="5" id="KW-1185">Reference proteome</keyword>
<protein>
    <submittedName>
        <fullName evidence="4">DUF4190 domain-containing protein</fullName>
    </submittedName>
</protein>
<feature type="compositionally biased region" description="Pro residues" evidence="1">
    <location>
        <begin position="7"/>
        <end position="22"/>
    </location>
</feature>
<keyword evidence="2" id="KW-0472">Membrane</keyword>
<dbReference type="OrthoDB" id="4374883at2"/>
<feature type="region of interest" description="Disordered" evidence="1">
    <location>
        <begin position="1"/>
        <end position="22"/>
    </location>
</feature>
<evidence type="ECO:0000313" key="5">
    <source>
        <dbReference type="Proteomes" id="UP000305792"/>
    </source>
</evidence>
<feature type="domain" description="DUF4190" evidence="3">
    <location>
        <begin position="49"/>
        <end position="106"/>
    </location>
</feature>
<sequence>MTTPDPSSDPAPDPAPGPPAYVPPPNPYAPYPPYGYGYGYAPARPTNGMAIAALVLGVVGVCNPISILGLVFGMIAKRQIQERGEQGEGMATAGIVLGWIGVASVVFWVLYIVFVVGVFTTAVNQIDVDEWPTEDPTWAIDLVTALFSAAA</sequence>
<dbReference type="Proteomes" id="UP000305792">
    <property type="component" value="Unassembled WGS sequence"/>
</dbReference>
<accession>A0A4S8PDP4</accession>